<dbReference type="InterPro" id="IPR006015">
    <property type="entry name" value="Universal_stress_UspA"/>
</dbReference>
<dbReference type="PANTHER" id="PTHR46989:SF3">
    <property type="entry name" value="USPA DOMAIN-CONTAINING PROTEIN"/>
    <property type="match status" value="1"/>
</dbReference>
<dbReference type="PANTHER" id="PTHR46989">
    <property type="entry name" value="USP DOMAIN-CONTAINING PROTEIN"/>
    <property type="match status" value="1"/>
</dbReference>
<accession>A0AAV2I9W5</accession>
<dbReference type="EMBL" id="CAXITT010000524">
    <property type="protein sequence ID" value="CAL1543079.1"/>
    <property type="molecule type" value="Genomic_DNA"/>
</dbReference>
<dbReference type="Pfam" id="PF00582">
    <property type="entry name" value="Usp"/>
    <property type="match status" value="1"/>
</dbReference>
<protein>
    <recommendedName>
        <fullName evidence="1">UspA domain-containing protein</fullName>
    </recommendedName>
</protein>
<dbReference type="CDD" id="cd23659">
    <property type="entry name" value="USP_At3g01520-like"/>
    <property type="match status" value="1"/>
</dbReference>
<dbReference type="AlphaFoldDB" id="A0AAV2I9W5"/>
<evidence type="ECO:0000259" key="1">
    <source>
        <dbReference type="Pfam" id="PF00582"/>
    </source>
</evidence>
<evidence type="ECO:0000313" key="3">
    <source>
        <dbReference type="Proteomes" id="UP001497497"/>
    </source>
</evidence>
<sequence>MPKKDLLAIDGSDQAQFAFDWYLRNMYRDGDQVLLVHVAEYNIDIGLPGRGADVDAICSAVKKRNDEIGNLTDTFMNTLRARHVPAKLLTLQGDKPGDAIIKAAKEEDATSIVMGTRGLGKIRRTLLGSVSEYVVHHAHCPVTIVRNPQEN</sequence>
<evidence type="ECO:0000313" key="2">
    <source>
        <dbReference type="EMBL" id="CAL1543079.1"/>
    </source>
</evidence>
<dbReference type="PRINTS" id="PR01438">
    <property type="entry name" value="UNVRSLSTRESS"/>
</dbReference>
<name>A0AAV2I9W5_LYMST</name>
<keyword evidence="3" id="KW-1185">Reference proteome</keyword>
<reference evidence="2 3" key="1">
    <citation type="submission" date="2024-04" db="EMBL/GenBank/DDBJ databases">
        <authorList>
            <consortium name="Genoscope - CEA"/>
            <person name="William W."/>
        </authorList>
    </citation>
    <scope>NUCLEOTIDE SEQUENCE [LARGE SCALE GENOMIC DNA]</scope>
</reference>
<feature type="domain" description="UspA" evidence="1">
    <location>
        <begin position="4"/>
        <end position="146"/>
    </location>
</feature>
<dbReference type="Gene3D" id="3.40.50.620">
    <property type="entry name" value="HUPs"/>
    <property type="match status" value="1"/>
</dbReference>
<proteinExistence type="predicted"/>
<organism evidence="2 3">
    <name type="scientific">Lymnaea stagnalis</name>
    <name type="common">Great pond snail</name>
    <name type="synonym">Helix stagnalis</name>
    <dbReference type="NCBI Taxonomy" id="6523"/>
    <lineage>
        <taxon>Eukaryota</taxon>
        <taxon>Metazoa</taxon>
        <taxon>Spiralia</taxon>
        <taxon>Lophotrochozoa</taxon>
        <taxon>Mollusca</taxon>
        <taxon>Gastropoda</taxon>
        <taxon>Heterobranchia</taxon>
        <taxon>Euthyneura</taxon>
        <taxon>Panpulmonata</taxon>
        <taxon>Hygrophila</taxon>
        <taxon>Lymnaeoidea</taxon>
        <taxon>Lymnaeidae</taxon>
        <taxon>Lymnaea</taxon>
    </lineage>
</organism>
<comment type="caution">
    <text evidence="2">The sequence shown here is derived from an EMBL/GenBank/DDBJ whole genome shotgun (WGS) entry which is preliminary data.</text>
</comment>
<dbReference type="SUPFAM" id="SSF52402">
    <property type="entry name" value="Adenine nucleotide alpha hydrolases-like"/>
    <property type="match status" value="1"/>
</dbReference>
<dbReference type="InterPro" id="IPR014729">
    <property type="entry name" value="Rossmann-like_a/b/a_fold"/>
</dbReference>
<dbReference type="InterPro" id="IPR006016">
    <property type="entry name" value="UspA"/>
</dbReference>
<gene>
    <name evidence="2" type="ORF">GSLYS_00016613001</name>
</gene>
<dbReference type="Proteomes" id="UP001497497">
    <property type="component" value="Unassembled WGS sequence"/>
</dbReference>